<feature type="compositionally biased region" description="Acidic residues" evidence="1">
    <location>
        <begin position="241"/>
        <end position="261"/>
    </location>
</feature>
<feature type="domain" description="BAG" evidence="2">
    <location>
        <begin position="318"/>
        <end position="402"/>
    </location>
</feature>
<feature type="region of interest" description="Disordered" evidence="1">
    <location>
        <begin position="235"/>
        <end position="317"/>
    </location>
</feature>
<dbReference type="AlphaFoldDB" id="A0AAE0WMX3"/>
<name>A0AAE0WMX3_9PEZI</name>
<dbReference type="Gene3D" id="3.10.20.90">
    <property type="entry name" value="Phosphatidylinositol 3-kinase Catalytic Subunit, Chain A, domain 1"/>
    <property type="match status" value="1"/>
</dbReference>
<evidence type="ECO:0000259" key="2">
    <source>
        <dbReference type="PROSITE" id="PS51035"/>
    </source>
</evidence>
<dbReference type="CDD" id="cd17039">
    <property type="entry name" value="Ubl_ubiquitin_like"/>
    <property type="match status" value="1"/>
</dbReference>
<dbReference type="SUPFAM" id="SSF54236">
    <property type="entry name" value="Ubiquitin-like"/>
    <property type="match status" value="1"/>
</dbReference>
<feature type="region of interest" description="Disordered" evidence="1">
    <location>
        <begin position="133"/>
        <end position="153"/>
    </location>
</feature>
<dbReference type="InterPro" id="IPR036533">
    <property type="entry name" value="BAG_dom_sf"/>
</dbReference>
<dbReference type="SMART" id="SM00264">
    <property type="entry name" value="BAG"/>
    <property type="match status" value="1"/>
</dbReference>
<dbReference type="Gene3D" id="1.20.58.120">
    <property type="entry name" value="BAG domain"/>
    <property type="match status" value="1"/>
</dbReference>
<dbReference type="SUPFAM" id="SSF63491">
    <property type="entry name" value="BAG domain"/>
    <property type="match status" value="1"/>
</dbReference>
<evidence type="ECO:0000313" key="3">
    <source>
        <dbReference type="EMBL" id="KAK3674691.1"/>
    </source>
</evidence>
<dbReference type="EMBL" id="JAUTXT010000018">
    <property type="protein sequence ID" value="KAK3674691.1"/>
    <property type="molecule type" value="Genomic_DNA"/>
</dbReference>
<comment type="caution">
    <text evidence="3">The sequence shown here is derived from an EMBL/GenBank/DDBJ whole genome shotgun (WGS) entry which is preliminary data.</text>
</comment>
<accession>A0AAE0WMX3</accession>
<reference evidence="3" key="1">
    <citation type="submission" date="2023-07" db="EMBL/GenBank/DDBJ databases">
        <title>Black Yeasts Isolated from many extreme environments.</title>
        <authorList>
            <person name="Coleine C."/>
            <person name="Stajich J.E."/>
            <person name="Selbmann L."/>
        </authorList>
    </citation>
    <scope>NUCLEOTIDE SEQUENCE</scope>
    <source>
        <strain evidence="3">CCFEE 5485</strain>
    </source>
</reference>
<dbReference type="Proteomes" id="UP001274830">
    <property type="component" value="Unassembled WGS sequence"/>
</dbReference>
<dbReference type="Pfam" id="PF02179">
    <property type="entry name" value="BAG"/>
    <property type="match status" value="1"/>
</dbReference>
<organism evidence="3 4">
    <name type="scientific">Recurvomyces mirabilis</name>
    <dbReference type="NCBI Taxonomy" id="574656"/>
    <lineage>
        <taxon>Eukaryota</taxon>
        <taxon>Fungi</taxon>
        <taxon>Dikarya</taxon>
        <taxon>Ascomycota</taxon>
        <taxon>Pezizomycotina</taxon>
        <taxon>Dothideomycetes</taxon>
        <taxon>Dothideomycetidae</taxon>
        <taxon>Mycosphaerellales</taxon>
        <taxon>Teratosphaeriaceae</taxon>
        <taxon>Recurvomyces</taxon>
    </lineage>
</organism>
<proteinExistence type="predicted"/>
<dbReference type="InterPro" id="IPR029071">
    <property type="entry name" value="Ubiquitin-like_domsf"/>
</dbReference>
<sequence>MLYLHSTIANVASLNLSSLLPTGANLTSALAAIEHFFTPNPTADTTAANNEPGENTVVTLLTDLLTSRTSLENTSILLALCTFLLLAMSWASRFNNLGRFSPFTRSPPGPGGTKVSDADFSYITAEDLRKHGADGVAPHSESAGVQYTGPPRDTDALVMRNKRKDVTVHFPAYCIEKGDLTIGQVRDAAAKKMGTVDPRRVKLLHRGKNLKDDTRTAKSEGLRHESELLCTIAESMPSADGSEDDDDDEDGEGVDGEDGATDGEPKRRRNRGKKSKRRNKREQTFQGGSGTSTPSLQPPGVSAQHSRAPSPKPIPTTAIGKIDALRDKLLEFMPDVRQFLASPPSDPAKREFDHKRLSETILAQVLLKLDAVETEGDGEARARRKELVRETQGWLTELDGMVKR</sequence>
<gene>
    <name evidence="3" type="ORF">LTR78_005413</name>
</gene>
<dbReference type="GO" id="GO:0051087">
    <property type="term" value="F:protein-folding chaperone binding"/>
    <property type="evidence" value="ECO:0007669"/>
    <property type="project" value="InterPro"/>
</dbReference>
<feature type="compositionally biased region" description="Basic residues" evidence="1">
    <location>
        <begin position="266"/>
        <end position="280"/>
    </location>
</feature>
<protein>
    <recommendedName>
        <fullName evidence="2">BAG domain-containing protein</fullName>
    </recommendedName>
</protein>
<evidence type="ECO:0000256" key="1">
    <source>
        <dbReference type="SAM" id="MobiDB-lite"/>
    </source>
</evidence>
<evidence type="ECO:0000313" key="4">
    <source>
        <dbReference type="Proteomes" id="UP001274830"/>
    </source>
</evidence>
<keyword evidence="4" id="KW-1185">Reference proteome</keyword>
<dbReference type="InterPro" id="IPR003103">
    <property type="entry name" value="BAG_domain"/>
</dbReference>
<dbReference type="PROSITE" id="PS51035">
    <property type="entry name" value="BAG"/>
    <property type="match status" value="1"/>
</dbReference>